<dbReference type="GeneID" id="81582771"/>
<accession>A0AAD6EFI4</accession>
<reference evidence="1" key="1">
    <citation type="journal article" date="2023" name="IMA Fungus">
        <title>Comparative genomic study of the Penicillium genus elucidates a diverse pangenome and 15 lateral gene transfer events.</title>
        <authorList>
            <person name="Petersen C."/>
            <person name="Sorensen T."/>
            <person name="Nielsen M.R."/>
            <person name="Sondergaard T.E."/>
            <person name="Sorensen J.L."/>
            <person name="Fitzpatrick D.A."/>
            <person name="Frisvad J.C."/>
            <person name="Nielsen K.L."/>
        </authorList>
    </citation>
    <scope>NUCLEOTIDE SEQUENCE</scope>
    <source>
        <strain evidence="1">IBT 12815</strain>
    </source>
</reference>
<reference evidence="1" key="2">
    <citation type="submission" date="2023-01" db="EMBL/GenBank/DDBJ databases">
        <authorList>
            <person name="Petersen C."/>
        </authorList>
    </citation>
    <scope>NUCLEOTIDE SEQUENCE</scope>
    <source>
        <strain evidence="1">IBT 12815</strain>
    </source>
</reference>
<sequence length="71" mass="7897">MTEILNDSHAYSSFLPEHGVDWVKTKIAENEELLSTLQKEFEASQIQQGDGLNAKRSQSSLIIVLSSAYAK</sequence>
<evidence type="ECO:0000313" key="1">
    <source>
        <dbReference type="EMBL" id="KAJ5616357.1"/>
    </source>
</evidence>
<protein>
    <submittedName>
        <fullName evidence="1">Uncharacterized protein</fullName>
    </submittedName>
</protein>
<dbReference type="AlphaFoldDB" id="A0AAD6EFI4"/>
<comment type="caution">
    <text evidence="1">The sequence shown here is derived from an EMBL/GenBank/DDBJ whole genome shotgun (WGS) entry which is preliminary data.</text>
</comment>
<evidence type="ECO:0000313" key="2">
    <source>
        <dbReference type="Proteomes" id="UP001213799"/>
    </source>
</evidence>
<dbReference type="RefSeq" id="XP_056757524.1">
    <property type="nucleotide sequence ID" value="XM_056892529.1"/>
</dbReference>
<gene>
    <name evidence="1" type="ORF">N7537_001471</name>
</gene>
<proteinExistence type="predicted"/>
<name>A0AAD6EFI4_9EURO</name>
<dbReference type="EMBL" id="JAQJAE010000001">
    <property type="protein sequence ID" value="KAJ5616357.1"/>
    <property type="molecule type" value="Genomic_DNA"/>
</dbReference>
<keyword evidence="2" id="KW-1185">Reference proteome</keyword>
<dbReference type="Proteomes" id="UP001213799">
    <property type="component" value="Unassembled WGS sequence"/>
</dbReference>
<organism evidence="1 2">
    <name type="scientific">Penicillium hordei</name>
    <dbReference type="NCBI Taxonomy" id="40994"/>
    <lineage>
        <taxon>Eukaryota</taxon>
        <taxon>Fungi</taxon>
        <taxon>Dikarya</taxon>
        <taxon>Ascomycota</taxon>
        <taxon>Pezizomycotina</taxon>
        <taxon>Eurotiomycetes</taxon>
        <taxon>Eurotiomycetidae</taxon>
        <taxon>Eurotiales</taxon>
        <taxon>Aspergillaceae</taxon>
        <taxon>Penicillium</taxon>
    </lineage>
</organism>